<dbReference type="InterPro" id="IPR036390">
    <property type="entry name" value="WH_DNA-bd_sf"/>
</dbReference>
<dbReference type="Gene3D" id="1.10.10.10">
    <property type="entry name" value="Winged helix-like DNA-binding domain superfamily/Winged helix DNA-binding domain"/>
    <property type="match status" value="1"/>
</dbReference>
<reference evidence="5 6" key="1">
    <citation type="journal article" date="2015" name="Stand. Genomic Sci.">
        <title>Genomic Encyclopedia of Bacterial and Archaeal Type Strains, Phase III: the genomes of soil and plant-associated and newly described type strains.</title>
        <authorList>
            <person name="Whitman W.B."/>
            <person name="Woyke T."/>
            <person name="Klenk H.P."/>
            <person name="Zhou Y."/>
            <person name="Lilburn T.G."/>
            <person name="Beck B.J."/>
            <person name="De Vos P."/>
            <person name="Vandamme P."/>
            <person name="Eisen J.A."/>
            <person name="Garrity G."/>
            <person name="Hugenholtz P."/>
            <person name="Kyrpides N.C."/>
        </authorList>
    </citation>
    <scope>NUCLEOTIDE SEQUENCE [LARGE SCALE GENOMIC DNA]</scope>
    <source>
        <strain evidence="5 6">CECT 7306</strain>
    </source>
</reference>
<evidence type="ECO:0000313" key="6">
    <source>
        <dbReference type="Proteomes" id="UP000276232"/>
    </source>
</evidence>
<feature type="domain" description="HTH arsR-type" evidence="4">
    <location>
        <begin position="12"/>
        <end position="106"/>
    </location>
</feature>
<proteinExistence type="predicted"/>
<dbReference type="Proteomes" id="UP000276232">
    <property type="component" value="Unassembled WGS sequence"/>
</dbReference>
<organism evidence="5 6">
    <name type="scientific">Pseudokineococcus lusitanus</name>
    <dbReference type="NCBI Taxonomy" id="763993"/>
    <lineage>
        <taxon>Bacteria</taxon>
        <taxon>Bacillati</taxon>
        <taxon>Actinomycetota</taxon>
        <taxon>Actinomycetes</taxon>
        <taxon>Kineosporiales</taxon>
        <taxon>Kineosporiaceae</taxon>
        <taxon>Pseudokineococcus</taxon>
    </lineage>
</organism>
<sequence length="108" mass="11761">MRTCAPMVPVVVAEEVYERTAELFATLASPRRLALVQRLAQAPATVGDLAEDLGVSQPLVSQHLRVLRQARLVHGRRDGRTVTYEVVDEHVAHVVADALAHGTEDDDG</sequence>
<dbReference type="InterPro" id="IPR001845">
    <property type="entry name" value="HTH_ArsR_DNA-bd_dom"/>
</dbReference>
<keyword evidence="3" id="KW-0804">Transcription</keyword>
<dbReference type="InterPro" id="IPR036388">
    <property type="entry name" value="WH-like_DNA-bd_sf"/>
</dbReference>
<keyword evidence="2" id="KW-0238">DNA-binding</keyword>
<dbReference type="NCBIfam" id="NF033788">
    <property type="entry name" value="HTH_metalloreg"/>
    <property type="match status" value="1"/>
</dbReference>
<keyword evidence="1" id="KW-0805">Transcription regulation</keyword>
<dbReference type="GO" id="GO:0003677">
    <property type="term" value="F:DNA binding"/>
    <property type="evidence" value="ECO:0007669"/>
    <property type="project" value="UniProtKB-KW"/>
</dbReference>
<protein>
    <submittedName>
        <fullName evidence="5">ArsR family transcriptional regulator</fullName>
    </submittedName>
</protein>
<dbReference type="CDD" id="cd00090">
    <property type="entry name" value="HTH_ARSR"/>
    <property type="match status" value="1"/>
</dbReference>
<dbReference type="GO" id="GO:0003700">
    <property type="term" value="F:DNA-binding transcription factor activity"/>
    <property type="evidence" value="ECO:0007669"/>
    <property type="project" value="InterPro"/>
</dbReference>
<evidence type="ECO:0000256" key="2">
    <source>
        <dbReference type="ARBA" id="ARBA00023125"/>
    </source>
</evidence>
<keyword evidence="6" id="KW-1185">Reference proteome</keyword>
<dbReference type="PANTHER" id="PTHR43132">
    <property type="entry name" value="ARSENICAL RESISTANCE OPERON REPRESSOR ARSR-RELATED"/>
    <property type="match status" value="1"/>
</dbReference>
<accession>A0A3N1G9Y2</accession>
<dbReference type="InterPro" id="IPR051011">
    <property type="entry name" value="Metal_resp_trans_reg"/>
</dbReference>
<dbReference type="EMBL" id="RJKN01000008">
    <property type="protein sequence ID" value="ROP27024.1"/>
    <property type="molecule type" value="Genomic_DNA"/>
</dbReference>
<dbReference type="Pfam" id="PF01022">
    <property type="entry name" value="HTH_5"/>
    <property type="match status" value="1"/>
</dbReference>
<dbReference type="PROSITE" id="PS50987">
    <property type="entry name" value="HTH_ARSR_2"/>
    <property type="match status" value="1"/>
</dbReference>
<name>A0A3N1G9Y2_9ACTN</name>
<dbReference type="PANTHER" id="PTHR43132:SF8">
    <property type="entry name" value="HTH-TYPE TRANSCRIPTIONAL REGULATOR KMTR"/>
    <property type="match status" value="1"/>
</dbReference>
<gene>
    <name evidence="5" type="ORF">EDC03_2952</name>
</gene>
<dbReference type="SMART" id="SM00418">
    <property type="entry name" value="HTH_ARSR"/>
    <property type="match status" value="1"/>
</dbReference>
<dbReference type="InterPro" id="IPR011991">
    <property type="entry name" value="ArsR-like_HTH"/>
</dbReference>
<dbReference type="AlphaFoldDB" id="A0A3N1G9Y2"/>
<dbReference type="SUPFAM" id="SSF46785">
    <property type="entry name" value="Winged helix' DNA-binding domain"/>
    <property type="match status" value="1"/>
</dbReference>
<dbReference type="InParanoid" id="A0A3N1G9Y2"/>
<evidence type="ECO:0000313" key="5">
    <source>
        <dbReference type="EMBL" id="ROP27024.1"/>
    </source>
</evidence>
<evidence type="ECO:0000256" key="3">
    <source>
        <dbReference type="ARBA" id="ARBA00023163"/>
    </source>
</evidence>
<comment type="caution">
    <text evidence="5">The sequence shown here is derived from an EMBL/GenBank/DDBJ whole genome shotgun (WGS) entry which is preliminary data.</text>
</comment>
<dbReference type="PRINTS" id="PR00778">
    <property type="entry name" value="HTHARSR"/>
</dbReference>
<evidence type="ECO:0000256" key="1">
    <source>
        <dbReference type="ARBA" id="ARBA00023015"/>
    </source>
</evidence>
<evidence type="ECO:0000259" key="4">
    <source>
        <dbReference type="PROSITE" id="PS50987"/>
    </source>
</evidence>